<dbReference type="AlphaFoldDB" id="A0A2H1WHV7"/>
<proteinExistence type="predicted"/>
<dbReference type="EMBL" id="ODYU01008769">
    <property type="protein sequence ID" value="SOQ52651.1"/>
    <property type="molecule type" value="Genomic_DNA"/>
</dbReference>
<gene>
    <name evidence="1" type="ORF">SFRICE_015108</name>
</gene>
<name>A0A2H1WHV7_SPOFR</name>
<sequence>MGKTKEHSEQNRGIIIDLKAIKIPRQTVDYIVKKFASEGTISNSIRQGTPRATLSEDLNIVVKSKRNRRLTAPEIPAQFNLGRDKPVSVSTIKRRLLDAGLKGYACRMGKGETSVTTAAVVPPARTELLKQVSITHCRYENNEQ</sequence>
<organism evidence="1">
    <name type="scientific">Spodoptera frugiperda</name>
    <name type="common">Fall armyworm</name>
    <dbReference type="NCBI Taxonomy" id="7108"/>
    <lineage>
        <taxon>Eukaryota</taxon>
        <taxon>Metazoa</taxon>
        <taxon>Ecdysozoa</taxon>
        <taxon>Arthropoda</taxon>
        <taxon>Hexapoda</taxon>
        <taxon>Insecta</taxon>
        <taxon>Pterygota</taxon>
        <taxon>Neoptera</taxon>
        <taxon>Endopterygota</taxon>
        <taxon>Lepidoptera</taxon>
        <taxon>Glossata</taxon>
        <taxon>Ditrysia</taxon>
        <taxon>Noctuoidea</taxon>
        <taxon>Noctuidae</taxon>
        <taxon>Amphipyrinae</taxon>
        <taxon>Spodoptera</taxon>
    </lineage>
</organism>
<accession>A0A2H1WHV7</accession>
<protein>
    <submittedName>
        <fullName evidence="1">SFRICE_015108</fullName>
    </submittedName>
</protein>
<reference evidence="1" key="1">
    <citation type="submission" date="2016-07" db="EMBL/GenBank/DDBJ databases">
        <authorList>
            <person name="Bretaudeau A."/>
        </authorList>
    </citation>
    <scope>NUCLEOTIDE SEQUENCE</scope>
    <source>
        <strain evidence="1">Rice</strain>
        <tissue evidence="1">Whole body</tissue>
    </source>
</reference>
<evidence type="ECO:0000313" key="1">
    <source>
        <dbReference type="EMBL" id="SOQ52651.1"/>
    </source>
</evidence>